<sequence length="676" mass="78798">MENIDIDVLIEQLRQITRDNGNEKYADAQFRLGCLYADKKLDHDKAQACWLNITKEDDPEAYAKAQFNLGVFYLNIKHDYDQAEACWLNITKEDYPEAYANAQFGLGVFYLNIKHDYDQAETCWLNITKEDYPEAYAKAQFNLGVFYFNIKQDYDQAETCWLNITKEDYPEAYANAQLNLGALYKNIKHECDQAEACWLKITKKDDPGAYAKAQFNLGVLYKDIKQDYDQAETYWLKITKEDDPEAYANAQFSLANIYFFQKNDRSKAQDYYNKIKYCSSQSYIYITAKVILELMDINPSSNSIKENLKNLIFVNTKNICTLANDIKKTLLVSFNIDNSSNNDTEAKEPERRVAHYTKPAVLFNLLKGKNPSKFRLNIVDFMNDPSENQVLTNWLNITNNSDNEIKSFLASFSFNHNSLNQFRLYGNEDNILGSGVSIAFNKDFFCQDTERSISNEIALISNIKSLDNKQIKLETEQTEIESDDTLHPLPLYRCLYFDPKTEYMTLAKRNKQSFSLEMYDEENKTVGIDDKWQNYIDELKEKEKIEIISKRLKKIKELMSKLLNNKELQKIPNLKQLLSLTVLPISCLIKHAAFEDEDECRMIYITHIGDKKIVEPQDYQSTTSLYVEYTNVENYIDIIYLGPKCKAQHELWLQNHIRKDSCAKEIKLIKSEVPLR</sequence>
<organism evidence="1 2">
    <name type="scientific">Snodgrassella alvi</name>
    <dbReference type="NCBI Taxonomy" id="1196083"/>
    <lineage>
        <taxon>Bacteria</taxon>
        <taxon>Pseudomonadati</taxon>
        <taxon>Pseudomonadota</taxon>
        <taxon>Betaproteobacteria</taxon>
        <taxon>Neisseriales</taxon>
        <taxon>Neisseriaceae</taxon>
        <taxon>Snodgrassella</taxon>
    </lineage>
</organism>
<dbReference type="AlphaFoldDB" id="A0A855FSM6"/>
<evidence type="ECO:0000313" key="1">
    <source>
        <dbReference type="EMBL" id="PIT58593.1"/>
    </source>
</evidence>
<dbReference type="SMART" id="SM00671">
    <property type="entry name" value="SEL1"/>
    <property type="match status" value="7"/>
</dbReference>
<proteinExistence type="predicted"/>
<dbReference type="EMBL" id="MEIU01000074">
    <property type="protein sequence ID" value="PIT58593.1"/>
    <property type="molecule type" value="Genomic_DNA"/>
</dbReference>
<dbReference type="Gene3D" id="1.25.40.10">
    <property type="entry name" value="Tetratricopeptide repeat domain"/>
    <property type="match status" value="2"/>
</dbReference>
<evidence type="ECO:0000313" key="2">
    <source>
        <dbReference type="Proteomes" id="UP000230463"/>
    </source>
</evidence>
<dbReference type="RefSeq" id="WP_100124453.1">
    <property type="nucleotide sequence ID" value="NZ_MEIU01000074.1"/>
</dbReference>
<dbReference type="Proteomes" id="UP000230463">
    <property type="component" value="Unassembled WGS sequence"/>
</dbReference>
<accession>A0A855FSM6</accession>
<comment type="caution">
    <text evidence="1">The sequence shown here is derived from an EMBL/GenBank/DDBJ whole genome shotgun (WGS) entry which is preliminary data.</text>
</comment>
<name>A0A855FSM6_9NEIS</name>
<dbReference type="InterPro" id="IPR011990">
    <property type="entry name" value="TPR-like_helical_dom_sf"/>
</dbReference>
<reference evidence="1 2" key="1">
    <citation type="journal article" date="2017" name="MBio">
        <title>Type VI secretion-mediated competition in the bee gut microbiome.</title>
        <authorList>
            <person name="Steele M.I."/>
            <person name="Kwong W.K."/>
            <person name="Powell J.E."/>
            <person name="Whiteley M."/>
            <person name="Moran N.A."/>
        </authorList>
    </citation>
    <scope>NUCLEOTIDE SEQUENCE [LARGE SCALE GENOMIC DNA]</scope>
    <source>
        <strain evidence="1 2">HK3</strain>
    </source>
</reference>
<dbReference type="InterPro" id="IPR006597">
    <property type="entry name" value="Sel1-like"/>
</dbReference>
<protein>
    <submittedName>
        <fullName evidence="1">Uncharacterized protein</fullName>
    </submittedName>
</protein>
<dbReference type="SUPFAM" id="SSF81901">
    <property type="entry name" value="HCP-like"/>
    <property type="match status" value="1"/>
</dbReference>
<gene>
    <name evidence="1" type="ORF">BHC57_12205</name>
</gene>